<dbReference type="EMBL" id="MT373087">
    <property type="protein sequence ID" value="QPM99747.1"/>
    <property type="molecule type" value="Genomic_DNA"/>
</dbReference>
<dbReference type="RefSeq" id="YP_010117481.1">
    <property type="nucleotide sequence ID" value="NC_056109.1"/>
</dbReference>
<keyword evidence="1" id="KW-1133">Transmembrane helix</keyword>
<comment type="subcellular location">
    <subcellularLocation>
        <location evidence="1">Plastid</location>
        <location evidence="1">Chloroplast inner membrane</location>
    </subcellularLocation>
</comment>
<geneLocation type="chloroplast" evidence="2"/>
<dbReference type="PANTHER" id="PTHR33163">
    <property type="entry name" value="PROTEIN TIC 214-RELATED"/>
    <property type="match status" value="1"/>
</dbReference>
<comment type="similarity">
    <text evidence="1">Belongs to the TIC214 family.</text>
</comment>
<keyword evidence="1 2" id="KW-0934">Plastid</keyword>
<accession>A0A7T1C610</accession>
<dbReference type="GeneID" id="65317261"/>
<name>A0A7T1C610_9MONI</name>
<keyword evidence="1" id="KW-0813">Transport</keyword>
<proteinExistence type="inferred from homology"/>
<keyword evidence="1" id="KW-0472">Membrane</keyword>
<feature type="transmembrane region" description="Helical" evidence="1">
    <location>
        <begin position="202"/>
        <end position="220"/>
    </location>
</feature>
<keyword evidence="1 2" id="KW-0150">Chloroplast</keyword>
<keyword evidence="1" id="KW-0812">Transmembrane</keyword>
<feature type="transmembrane region" description="Helical" evidence="1">
    <location>
        <begin position="122"/>
        <end position="140"/>
    </location>
</feature>
<dbReference type="InterPro" id="IPR008896">
    <property type="entry name" value="TIC214"/>
</dbReference>
<gene>
    <name evidence="2" type="primary">ycf1</name>
    <name evidence="1" type="synonym">TIC214</name>
</gene>
<feature type="transmembrane region" description="Helical" evidence="1">
    <location>
        <begin position="160"/>
        <end position="181"/>
    </location>
</feature>
<feature type="transmembrane region" description="Helical" evidence="1">
    <location>
        <begin position="55"/>
        <end position="79"/>
    </location>
</feature>
<evidence type="ECO:0000256" key="1">
    <source>
        <dbReference type="RuleBase" id="RU364085"/>
    </source>
</evidence>
<evidence type="ECO:0000313" key="2">
    <source>
        <dbReference type="EMBL" id="QPM99747.1"/>
    </source>
</evidence>
<protein>
    <recommendedName>
        <fullName evidence="1">Protein TIC 214</fullName>
    </recommendedName>
    <alternativeName>
        <fullName evidence="1">Translocon at the inner envelope membrane of chloroplasts 214</fullName>
    </alternativeName>
</protein>
<feature type="transmembrane region" description="Helical" evidence="1">
    <location>
        <begin position="85"/>
        <end position="102"/>
    </location>
</feature>
<dbReference type="GO" id="GO:0009706">
    <property type="term" value="C:chloroplast inner membrane"/>
    <property type="evidence" value="ECO:0007669"/>
    <property type="project" value="UniProtKB-SubCell"/>
</dbReference>
<dbReference type="GO" id="GO:0015031">
    <property type="term" value="P:protein transport"/>
    <property type="evidence" value="ECO:0007669"/>
    <property type="project" value="UniProtKB-KW"/>
</dbReference>
<sequence length="1717" mass="200405">MNINILNSLSLTGLKLISPYILFGIYYGFLATLPVGPSQILCLRAFLLGGNLSGLVSLSGSMLAQLAITSTIYCSPIYILLSKPHLLTIVVIPYMVLFRLTINDLPDYQILRPVTSLRDSRLISLFLNSFLFQILNPVLLPNPVLSRLAYLLFFRYSNNLIFVITSFLGWLTGHMVFNYLSKFLLIRVRKDSPLLYILVKRAIYTTFSIIFAFNASIYLGRAPVPSWTMKFTNEPHDKETSFWEIAEYSDLLWWLFKPWPTSSSDPSRENRSSRFIRNSRSDGSSFYKGKTSMYFFERCITDGRRRLCIAASPSSSIFEKQLEKSTARPYKSVRTQFSYRSWILQNVVRGKIFQKELIDRVQLLDIGFPFSKTIEGRSRLIDGNKKRVPYVYDPFISNLRMRIPIPQTFLTGDELDLARWNWNDLERRRRIRRARGSATTRENSIKNWMSRKNRKLRRGSMNLLPWETLPVRARRIFHFMFKDRVLYDYDVQKILKGIGSRSGFVVTWEEITNLDSEDRALFLTYMTQDKNCYKFDQIFLANRFSINGRRCSRTVEKGVCTPYDVEDLRANLARNNELYFDPEFDFPGADGDIRHRKLRNVGFTFTKGKPRSAKLVKRYARISDFRRKFLKGSMRSRRRKTLLWKALQEKVRSAFFLRLIEVPILLQLPVERLMDPKTENLLTDSKKVTDYRFVQQLTSPALTEKDLSQSRLARSAVAARSDVVPIHNGRGYMLVFQSRFRKFVKLPILIVFKTIGRILLRQNSEWNKDWTKWKKEIHINCTFDGEEFSQDQLPPRWLREGIQIKIAYPFRLKPWHLAGKKKMLTLRNKYLEIESIGSQMSKNKQKLRQKRPKFTYLTALGYQTDIPFGNIQKQPSFWRPVREELIRICRERFSLAVSQIYLFLDSNFKLEKLFKPSLILLKEFNLFPKARGVSAEPVSTYNTQVKPVLGDDTKEVADLNSNFDRLNGKSITIVGEVQLAGNSDKQLVNQKSAGKKFVADNYVTGLPNPPDSGVNVDQPNTELAKTYESTSNYRLEDTNLTNFTKIDEEELAGSKKVAVKLHVIFAEAIEKSNFAASISYLKISRDLRCYCSELAKLCTQLVEVVDATQKGDLVCCRSKNRLSQFDKSQWLSQADLYDSIWDLGVKKSLKLNFLSTGGGGGIGGGTRSSRCWDNNLNSYKFEQSSTCLQNYSKLLVEYESTISSPDKISNCASISLDNGKTTNKVANKSFNEHVLKCIEEWGFLKRLCDLDTNNWNKWLDCFSNHNLPLILWRDVAPFRWKTSSNLLNEFTKVEERFANEREFYVLRGKLHNYSIYDKKPLLRDRVRNLSKLRKRRYLLQSLIDFVQSGDVQKFSIRQDVLKKKFYCENRISRITKVKRKGMNELLNFCTSNLEIKFNSKFDLMPWLVTDFAETRSPFKNKRRGSIDPILRDNTTYGIVLDVTRRFQKVADELYEVMLDEREDMDYLFQWKWKSEAKLENLRGLAATVRMLEDDRDLVTLCANTNVDSDLLDLYFDATTNFDLFYDLSVLSAHRLSILLDDQSLLYKIINPLVKFRFRLRSRVGKRLYKRVYSDTYISKLSLIAKEVNKKQSHVYNLEDLLLARRRREFRFLRSLLISRSPKLGAHYFDSNFDSTSKIRRIRGSEGYESLELGGVQEIKRFMWPSHRLEELACTGRFCFDVTTGSRFTMLKLRMYPIIWHRRNKGDIKRDTKLLMYV</sequence>
<keyword evidence="1" id="KW-1001">Plastid inner membrane</keyword>
<dbReference type="PANTHER" id="PTHR33163:SF40">
    <property type="entry name" value="PROTEIN TIC 214"/>
    <property type="match status" value="1"/>
</dbReference>
<comment type="subunit">
    <text evidence="1">Part of the Tic complex.</text>
</comment>
<feature type="transmembrane region" description="Helical" evidence="1">
    <location>
        <begin position="20"/>
        <end position="43"/>
    </location>
</feature>
<reference evidence="2" key="1">
    <citation type="submission" date="2020-04" db="EMBL/GenBank/DDBJ databases">
        <title>Chloroplast Comparative Genomics of Polypodiaceae Reveals Fine Structural Features and Dynamic Insertion Sequences.</title>
        <authorList>
            <person name="Liu S."/>
            <person name="Wang Z."/>
            <person name="Wang T."/>
            <person name="Su Y."/>
        </authorList>
    </citation>
    <scope>NUCLEOTIDE SEQUENCE</scope>
</reference>
<organism evidence="2">
    <name type="scientific">Lepisorus fortuni</name>
    <dbReference type="NCBI Taxonomy" id="272675"/>
    <lineage>
        <taxon>Eukaryota</taxon>
        <taxon>Viridiplantae</taxon>
        <taxon>Streptophyta</taxon>
        <taxon>Embryophyta</taxon>
        <taxon>Tracheophyta</taxon>
        <taxon>Polypodiopsida</taxon>
        <taxon>Polypodiidae</taxon>
        <taxon>Polypodiales</taxon>
        <taxon>Polypodiineae</taxon>
        <taxon>Polypodiaceae</taxon>
        <taxon>Microsoroideae</taxon>
        <taxon>Lepisorus</taxon>
    </lineage>
</organism>
<keyword evidence="1" id="KW-0653">Protein transport</keyword>
<comment type="function">
    <text evidence="1">Involved in protein precursor import into chloroplasts. May be part of an intermediate translocation complex acting as a protein-conducting channel at the inner envelope.</text>
</comment>
<dbReference type="Pfam" id="PF05758">
    <property type="entry name" value="Ycf1"/>
    <property type="match status" value="3"/>
</dbReference>